<dbReference type="OrthoDB" id="1878503at2759"/>
<evidence type="ECO:0000313" key="2">
    <source>
        <dbReference type="Proteomes" id="UP000236161"/>
    </source>
</evidence>
<gene>
    <name evidence="1" type="ORF">AXF42_Ash000741</name>
</gene>
<protein>
    <submittedName>
        <fullName evidence="1">Uncharacterized protein</fullName>
    </submittedName>
</protein>
<sequence>MEQLRIENPLHSRDEVWIQNKHIKEFIKWFENHIFKLLQGPDGIMLDKSLKYLLFSPNRCVLKYDGYYISGYRFSTKSHDNKRAAQNSGVSLVAQTMQISSAKDKNPHTSDLCYYGIIEEI</sequence>
<evidence type="ECO:0000313" key="1">
    <source>
        <dbReference type="EMBL" id="PKA54905.1"/>
    </source>
</evidence>
<dbReference type="AlphaFoldDB" id="A0A2I0AHB8"/>
<organism evidence="1 2">
    <name type="scientific">Apostasia shenzhenica</name>
    <dbReference type="NCBI Taxonomy" id="1088818"/>
    <lineage>
        <taxon>Eukaryota</taxon>
        <taxon>Viridiplantae</taxon>
        <taxon>Streptophyta</taxon>
        <taxon>Embryophyta</taxon>
        <taxon>Tracheophyta</taxon>
        <taxon>Spermatophyta</taxon>
        <taxon>Magnoliopsida</taxon>
        <taxon>Liliopsida</taxon>
        <taxon>Asparagales</taxon>
        <taxon>Orchidaceae</taxon>
        <taxon>Apostasioideae</taxon>
        <taxon>Apostasia</taxon>
    </lineage>
</organism>
<dbReference type="Proteomes" id="UP000236161">
    <property type="component" value="Unassembled WGS sequence"/>
</dbReference>
<dbReference type="PANTHER" id="PTHR48451:SF1">
    <property type="entry name" value="DUF4218 DOMAIN-CONTAINING PROTEIN"/>
    <property type="match status" value="1"/>
</dbReference>
<reference evidence="1 2" key="1">
    <citation type="journal article" date="2017" name="Nature">
        <title>The Apostasia genome and the evolution of orchids.</title>
        <authorList>
            <person name="Zhang G.Q."/>
            <person name="Liu K.W."/>
            <person name="Li Z."/>
            <person name="Lohaus R."/>
            <person name="Hsiao Y.Y."/>
            <person name="Niu S.C."/>
            <person name="Wang J.Y."/>
            <person name="Lin Y.C."/>
            <person name="Xu Q."/>
            <person name="Chen L.J."/>
            <person name="Yoshida K."/>
            <person name="Fujiwara S."/>
            <person name="Wang Z.W."/>
            <person name="Zhang Y.Q."/>
            <person name="Mitsuda N."/>
            <person name="Wang M."/>
            <person name="Liu G.H."/>
            <person name="Pecoraro L."/>
            <person name="Huang H.X."/>
            <person name="Xiao X.J."/>
            <person name="Lin M."/>
            <person name="Wu X.Y."/>
            <person name="Wu W.L."/>
            <person name="Chen Y.Y."/>
            <person name="Chang S.B."/>
            <person name="Sakamoto S."/>
            <person name="Ohme-Takagi M."/>
            <person name="Yagi M."/>
            <person name="Zeng S.J."/>
            <person name="Shen C.Y."/>
            <person name="Yeh C.M."/>
            <person name="Luo Y.B."/>
            <person name="Tsai W.C."/>
            <person name="Van de Peer Y."/>
            <person name="Liu Z.J."/>
        </authorList>
    </citation>
    <scope>NUCLEOTIDE SEQUENCE [LARGE SCALE GENOMIC DNA]</scope>
    <source>
        <strain evidence="2">cv. Shenzhen</strain>
        <tissue evidence="1">Stem</tissue>
    </source>
</reference>
<accession>A0A2I0AHB8</accession>
<keyword evidence="2" id="KW-1185">Reference proteome</keyword>
<dbReference type="EMBL" id="KZ451982">
    <property type="protein sequence ID" value="PKA54905.1"/>
    <property type="molecule type" value="Genomic_DNA"/>
</dbReference>
<dbReference type="PANTHER" id="PTHR48451">
    <property type="entry name" value="DUF4218 DOMAIN-CONTAINING PROTEIN"/>
    <property type="match status" value="1"/>
</dbReference>
<proteinExistence type="predicted"/>
<name>A0A2I0AHB8_9ASPA</name>